<reference evidence="2 3" key="1">
    <citation type="submission" date="2015-03" db="EMBL/GenBank/DDBJ databases">
        <title>Genomics and transcriptomics of the oil-accumulating basidiomycete yeast T. oleaginosus allow insights into substrate utilization and the diverse evolutionary trajectories of mating systems in fungi.</title>
        <authorList>
            <consortium name="DOE Joint Genome Institute"/>
            <person name="Kourist R."/>
            <person name="Kracht O."/>
            <person name="Bracharz F."/>
            <person name="Lipzen A."/>
            <person name="Nolan M."/>
            <person name="Ohm R."/>
            <person name="Grigoriev I."/>
            <person name="Sun S."/>
            <person name="Heitman J."/>
            <person name="Bruck T."/>
            <person name="Nowrousian M."/>
        </authorList>
    </citation>
    <scope>NUCLEOTIDE SEQUENCE [LARGE SCALE GENOMIC DNA]</scope>
    <source>
        <strain evidence="2 3">IBC0246</strain>
    </source>
</reference>
<evidence type="ECO:0000313" key="3">
    <source>
        <dbReference type="Proteomes" id="UP000053611"/>
    </source>
</evidence>
<dbReference type="AlphaFoldDB" id="A0A0J0XDT3"/>
<dbReference type="GeneID" id="28980534"/>
<evidence type="ECO:0000313" key="2">
    <source>
        <dbReference type="EMBL" id="KLT39178.1"/>
    </source>
</evidence>
<name>A0A0J0XDT3_9TREE</name>
<evidence type="ECO:0000256" key="1">
    <source>
        <dbReference type="SAM" id="MobiDB-lite"/>
    </source>
</evidence>
<accession>A0A0J0XDT3</accession>
<dbReference type="Proteomes" id="UP000053611">
    <property type="component" value="Unassembled WGS sequence"/>
</dbReference>
<proteinExistence type="predicted"/>
<sequence>MSVHDVKHVGWVRHQPCCHFHRRKARPHRTRRTRGAGGNVGAEGWALAIAIAGGYGNDFFLFRTALIVVACTHRSRYDRDASASRTAGEECMRGVRSGRRGRGNRWRSRRPSIPEHIHCTRSGRSGAARFFRSAEAGEQLALGVLGAWGP</sequence>
<dbReference type="RefSeq" id="XP_018275669.1">
    <property type="nucleotide sequence ID" value="XM_018419931.1"/>
</dbReference>
<feature type="compositionally biased region" description="Basic residues" evidence="1">
    <location>
        <begin position="96"/>
        <end position="110"/>
    </location>
</feature>
<protein>
    <submittedName>
        <fullName evidence="2">Uncharacterized protein</fullName>
    </submittedName>
</protein>
<dbReference type="EMBL" id="KQ087268">
    <property type="protein sequence ID" value="KLT39178.1"/>
    <property type="molecule type" value="Genomic_DNA"/>
</dbReference>
<organism evidence="2 3">
    <name type="scientific">Cutaneotrichosporon oleaginosum</name>
    <dbReference type="NCBI Taxonomy" id="879819"/>
    <lineage>
        <taxon>Eukaryota</taxon>
        <taxon>Fungi</taxon>
        <taxon>Dikarya</taxon>
        <taxon>Basidiomycota</taxon>
        <taxon>Agaricomycotina</taxon>
        <taxon>Tremellomycetes</taxon>
        <taxon>Trichosporonales</taxon>
        <taxon>Trichosporonaceae</taxon>
        <taxon>Cutaneotrichosporon</taxon>
    </lineage>
</organism>
<feature type="region of interest" description="Disordered" evidence="1">
    <location>
        <begin position="88"/>
        <end position="112"/>
    </location>
</feature>
<gene>
    <name evidence="2" type="ORF">CC85DRAFT_206132</name>
</gene>
<keyword evidence="3" id="KW-1185">Reference proteome</keyword>